<organism evidence="5 6">
    <name type="scientific">Microbacterium sorbitolivorans</name>
    <dbReference type="NCBI Taxonomy" id="1867410"/>
    <lineage>
        <taxon>Bacteria</taxon>
        <taxon>Bacillati</taxon>
        <taxon>Actinomycetota</taxon>
        <taxon>Actinomycetes</taxon>
        <taxon>Micrococcales</taxon>
        <taxon>Microbacteriaceae</taxon>
        <taxon>Microbacterium</taxon>
    </lineage>
</organism>
<sequence>MTLLDGDGVDAVTLRGVARRLGVHLNSVSLQVGSKARLLDLMADAILGELSFDDLPADPIERIKAIFRRYRRVLLDHRDGAHLVSGTRVSETNTLRLGNAVIAALLDAGVDAELAVTTFWGLNYFVVGLVHEEQTLPDDGAQRFEQELEAHSFPALETVRDLFLGDDAEARLEFGMDALLHRARHQGD</sequence>
<dbReference type="InterPro" id="IPR003012">
    <property type="entry name" value="Tet_transcr_reg_TetR"/>
</dbReference>
<dbReference type="Pfam" id="PF02909">
    <property type="entry name" value="TetR_C_1"/>
    <property type="match status" value="1"/>
</dbReference>
<evidence type="ECO:0000256" key="1">
    <source>
        <dbReference type="ARBA" id="ARBA00022491"/>
    </source>
</evidence>
<keyword evidence="2" id="KW-0805">Transcription regulation</keyword>
<protein>
    <submittedName>
        <fullName evidence="5">Transcriptional regulator</fullName>
    </submittedName>
</protein>
<dbReference type="InterPro" id="IPR009057">
    <property type="entry name" value="Homeodomain-like_sf"/>
</dbReference>
<dbReference type="InterPro" id="IPR036271">
    <property type="entry name" value="Tet_transcr_reg_TetR-rel_C_sf"/>
</dbReference>
<dbReference type="PRINTS" id="PR00400">
    <property type="entry name" value="TETREPRESSOR"/>
</dbReference>
<reference evidence="5 6" key="1">
    <citation type="submission" date="2018-07" db="EMBL/GenBank/DDBJ databases">
        <title>Microbacterium endoborsara sp. nov., a novel actinobacterium isolated from Borszczowia aralocaspica.</title>
        <authorList>
            <person name="An D."/>
        </authorList>
    </citation>
    <scope>NUCLEOTIDE SEQUENCE [LARGE SCALE GENOMIC DNA]</scope>
    <source>
        <strain evidence="5 6">C1.15228</strain>
    </source>
</reference>
<gene>
    <name evidence="5" type="ORF">DTO57_06705</name>
</gene>
<dbReference type="OrthoDB" id="3819648at2"/>
<dbReference type="InterPro" id="IPR004111">
    <property type="entry name" value="Repressor_TetR_C"/>
</dbReference>
<name>A0A367Y1U1_9MICO</name>
<keyword evidence="3" id="KW-0804">Transcription</keyword>
<feature type="domain" description="Tetracycline repressor TetR C-terminal" evidence="4">
    <location>
        <begin position="60"/>
        <end position="180"/>
    </location>
</feature>
<dbReference type="SUPFAM" id="SSF48498">
    <property type="entry name" value="Tetracyclin repressor-like, C-terminal domain"/>
    <property type="match status" value="1"/>
</dbReference>
<accession>A0A367Y1U1</accession>
<dbReference type="Proteomes" id="UP000253508">
    <property type="component" value="Unassembled WGS sequence"/>
</dbReference>
<dbReference type="AlphaFoldDB" id="A0A367Y1U1"/>
<comment type="caution">
    <text evidence="5">The sequence shown here is derived from an EMBL/GenBank/DDBJ whole genome shotgun (WGS) entry which is preliminary data.</text>
</comment>
<evidence type="ECO:0000313" key="5">
    <source>
        <dbReference type="EMBL" id="RCK59846.1"/>
    </source>
</evidence>
<dbReference type="GO" id="GO:0045892">
    <property type="term" value="P:negative regulation of DNA-templated transcription"/>
    <property type="evidence" value="ECO:0007669"/>
    <property type="project" value="InterPro"/>
</dbReference>
<evidence type="ECO:0000313" key="6">
    <source>
        <dbReference type="Proteomes" id="UP000253508"/>
    </source>
</evidence>
<dbReference type="Gene3D" id="1.10.357.10">
    <property type="entry name" value="Tetracycline Repressor, domain 2"/>
    <property type="match status" value="1"/>
</dbReference>
<evidence type="ECO:0000256" key="2">
    <source>
        <dbReference type="ARBA" id="ARBA00023015"/>
    </source>
</evidence>
<keyword evidence="1" id="KW-0678">Repressor</keyword>
<dbReference type="SUPFAM" id="SSF46689">
    <property type="entry name" value="Homeodomain-like"/>
    <property type="match status" value="1"/>
</dbReference>
<dbReference type="Gene3D" id="1.10.10.60">
    <property type="entry name" value="Homeodomain-like"/>
    <property type="match status" value="1"/>
</dbReference>
<keyword evidence="6" id="KW-1185">Reference proteome</keyword>
<evidence type="ECO:0000256" key="3">
    <source>
        <dbReference type="ARBA" id="ARBA00023163"/>
    </source>
</evidence>
<evidence type="ECO:0000259" key="4">
    <source>
        <dbReference type="Pfam" id="PF02909"/>
    </source>
</evidence>
<dbReference type="EMBL" id="QORO01000002">
    <property type="protein sequence ID" value="RCK59846.1"/>
    <property type="molecule type" value="Genomic_DNA"/>
</dbReference>
<dbReference type="GO" id="GO:0046677">
    <property type="term" value="P:response to antibiotic"/>
    <property type="evidence" value="ECO:0007669"/>
    <property type="project" value="InterPro"/>
</dbReference>
<proteinExistence type="predicted"/>